<proteinExistence type="predicted"/>
<gene>
    <name evidence="2" type="ORF">MQE35_14375</name>
</gene>
<dbReference type="InterPro" id="IPR046125">
    <property type="entry name" value="DUF6122"/>
</dbReference>
<keyword evidence="1" id="KW-0472">Membrane</keyword>
<keyword evidence="1" id="KW-0812">Transmembrane</keyword>
<organism evidence="2 3">
    <name type="scientific">Abyssalbus ytuae</name>
    <dbReference type="NCBI Taxonomy" id="2926907"/>
    <lineage>
        <taxon>Bacteria</taxon>
        <taxon>Pseudomonadati</taxon>
        <taxon>Bacteroidota</taxon>
        <taxon>Flavobacteriia</taxon>
        <taxon>Flavobacteriales</taxon>
        <taxon>Flavobacteriaceae</taxon>
        <taxon>Abyssalbus</taxon>
    </lineage>
</organism>
<dbReference type="RefSeq" id="WP_255842167.1">
    <property type="nucleotide sequence ID" value="NZ_CP094358.1"/>
</dbReference>
<feature type="transmembrane region" description="Helical" evidence="1">
    <location>
        <begin position="30"/>
        <end position="46"/>
    </location>
</feature>
<feature type="transmembrane region" description="Helical" evidence="1">
    <location>
        <begin position="58"/>
        <end position="78"/>
    </location>
</feature>
<reference evidence="2" key="1">
    <citation type="submission" date="2022-03" db="EMBL/GenBank/DDBJ databases">
        <title>Description of Abyssus ytuae gen. nov., sp. nov., a novel member of the family Flavobacteriaceae isolated from the sediment of Mariana Trench.</title>
        <authorList>
            <person name="Zhang J."/>
            <person name="Xu X."/>
        </authorList>
    </citation>
    <scope>NUCLEOTIDE SEQUENCE</scope>
    <source>
        <strain evidence="2">MT3330</strain>
    </source>
</reference>
<evidence type="ECO:0000313" key="3">
    <source>
        <dbReference type="Proteomes" id="UP000831290"/>
    </source>
</evidence>
<evidence type="ECO:0000256" key="1">
    <source>
        <dbReference type="SAM" id="Phobius"/>
    </source>
</evidence>
<dbReference type="EMBL" id="CP094358">
    <property type="protein sequence ID" value="UOB16913.1"/>
    <property type="molecule type" value="Genomic_DNA"/>
</dbReference>
<keyword evidence="3" id="KW-1185">Reference proteome</keyword>
<dbReference type="Pfam" id="PF19617">
    <property type="entry name" value="DUF6122"/>
    <property type="match status" value="1"/>
</dbReference>
<dbReference type="AlphaFoldDB" id="A0A9E7D1C1"/>
<name>A0A9E7D1C1_9FLAO</name>
<sequence length="102" mass="11738">MLRFLLHYGIHFILPFIIAGVFFKKDFLKALIILLGAIIIDIDHLPATPVFDSHRCSINFHLLHTYPFIAIYIALLFFKKTRLFGIALLNHIVADSIDCIMI</sequence>
<keyword evidence="1" id="KW-1133">Transmembrane helix</keyword>
<dbReference type="Proteomes" id="UP000831290">
    <property type="component" value="Chromosome"/>
</dbReference>
<accession>A0A9E7D1C1</accession>
<evidence type="ECO:0000313" key="2">
    <source>
        <dbReference type="EMBL" id="UOB16913.1"/>
    </source>
</evidence>
<protein>
    <submittedName>
        <fullName evidence="2">DUF6122 family protein</fullName>
    </submittedName>
</protein>
<dbReference type="KEGG" id="fbm:MQE35_14375"/>
<feature type="transmembrane region" description="Helical" evidence="1">
    <location>
        <begin position="6"/>
        <end position="23"/>
    </location>
</feature>